<name>A0ABT8HYG1_9BACL</name>
<evidence type="ECO:0000259" key="5">
    <source>
        <dbReference type="Pfam" id="PF21270"/>
    </source>
</evidence>
<dbReference type="InterPro" id="IPR037018">
    <property type="entry name" value="GH65_N"/>
</dbReference>
<dbReference type="InterPro" id="IPR048773">
    <property type="entry name" value="SOGP_C"/>
</dbReference>
<dbReference type="InterPro" id="IPR053831">
    <property type="entry name" value="SOGP_N"/>
</dbReference>
<evidence type="ECO:0000313" key="8">
    <source>
        <dbReference type="Proteomes" id="UP001172721"/>
    </source>
</evidence>
<accession>A0ABT8HYG1</accession>
<evidence type="ECO:0000259" key="4">
    <source>
        <dbReference type="Pfam" id="PF21250"/>
    </source>
</evidence>
<dbReference type="PANTHER" id="PTHR37469">
    <property type="entry name" value="CELLOBIONIC ACID PHOSPHORYLASE-RELATED"/>
    <property type="match status" value="1"/>
</dbReference>
<dbReference type="SUPFAM" id="SSF48208">
    <property type="entry name" value="Six-hairpin glycosidases"/>
    <property type="match status" value="1"/>
</dbReference>
<dbReference type="Gene3D" id="2.70.98.40">
    <property type="entry name" value="Glycoside hydrolase, family 65, N-terminal domain"/>
    <property type="match status" value="1"/>
</dbReference>
<dbReference type="InterPro" id="IPR048771">
    <property type="entry name" value="SOGP_2nd"/>
</dbReference>
<evidence type="ECO:0000313" key="7">
    <source>
        <dbReference type="EMBL" id="MDN4525825.1"/>
    </source>
</evidence>
<dbReference type="InterPro" id="IPR008928">
    <property type="entry name" value="6-hairpin_glycosidase_sf"/>
</dbReference>
<dbReference type="Pfam" id="PF21250">
    <property type="entry name" value="SOGP_2nd"/>
    <property type="match status" value="1"/>
</dbReference>
<feature type="domain" description="Glycosyl hydrolase 94 catalytic" evidence="3">
    <location>
        <begin position="690"/>
        <end position="970"/>
    </location>
</feature>
<feature type="domain" description="Glycoside phosphorylase super sandwich" evidence="4">
    <location>
        <begin position="306"/>
        <end position="553"/>
    </location>
</feature>
<gene>
    <name evidence="7" type="ORF">QYB97_15170</name>
</gene>
<evidence type="ECO:0000256" key="2">
    <source>
        <dbReference type="ARBA" id="ARBA00022679"/>
    </source>
</evidence>
<evidence type="ECO:0000256" key="1">
    <source>
        <dbReference type="ARBA" id="ARBA00022676"/>
    </source>
</evidence>
<feature type="domain" description="Glycoside phosphorylase C-terminal" evidence="5">
    <location>
        <begin position="1024"/>
        <end position="1107"/>
    </location>
</feature>
<evidence type="ECO:0000259" key="3">
    <source>
        <dbReference type="Pfam" id="PF17167"/>
    </source>
</evidence>
<proteinExistence type="predicted"/>
<dbReference type="InterPro" id="IPR033432">
    <property type="entry name" value="GH94_catalytic"/>
</dbReference>
<dbReference type="EMBL" id="JAUHTR010000008">
    <property type="protein sequence ID" value="MDN4525825.1"/>
    <property type="molecule type" value="Genomic_DNA"/>
</dbReference>
<dbReference type="Pfam" id="PF17167">
    <property type="entry name" value="Glyco_hydro_94"/>
    <property type="match status" value="1"/>
</dbReference>
<evidence type="ECO:0000259" key="6">
    <source>
        <dbReference type="Pfam" id="PF21958"/>
    </source>
</evidence>
<keyword evidence="8" id="KW-1185">Reference proteome</keyword>
<sequence length="1116" mass="125860">MTTKTKSTFNIQAGNTTFTFLNSGDLFEAVNEGIMINQWQSNPIDGGLNNLYLRIYKPEGITAFPLLGSQSKSRVKQSGSQVVWDGTADGIAYTVTFSLTEKGIWFWEVETAGEAAEIDVIYAQDIGLADRGAVRTNEAYVSQYVDHSVYEDQEKGFVVCSRQNQPASSGFPYLQQGSLTKAAGYSTDGFQFFGLSYKETNKPEALKKERLANENYQYEFAYTALQSERVSLSGKESFVFYGLFKENHEEAVTQLEYLEEIEEAWGVVQSISSPSFQEVGDANWSSAFGTSLKTLSMSAGEIDELFPERQLEEYEGDQLLSFFTPTHEHIVLKEKEMLVERPHGHILVSGNNVGITEEVITSTSYMFGVFNSHIVKGNTSFNKMMTNTRNPLNVMKTSGQRIYVEQNGKFQLLAMPSLFEIGINYVRWYYKTDNDTLKITNYTTVSSPEINLEVESLSGEAYRYFVTNQISMNNNEYDVDYSMEANGNILTFKAGSGADSANVYPGLRYDLQVAGTDFSVENEQVFGDHFEPGCSSMVVLDLQKSANWTLSVQAQLHGGEPVFKTRDLDKEIQAFRKYYQSITNGFHLSLPGNDSEEIQKVNSISWWYTHNMLVHYSVPHGLEQYGGAAWGTRDVCQGPAEYFLATQNHEAVREIIQTVYSHQFESTGNWPQWFMFDRYSHIQQHESHGDIIVWPLKALSDYLKATNDFGLLDELVPYTTDNGEFTETPVPLFDHVKKQIDYIKDHFLHGTFLSSYGDGDWDDTLQPANAQLKQYMVSSWTVSLTYQVLNQFSSQLRSVHEEEAAFLESMAEGIKQDFTAHILSAGTIPGFLYMEEPGKVEWMLHPTDEKTGIQYRLLPMTRSMISELLSPEEAAHHYELIEANMLCPDGVRLMNRPANYAGGVSTRFKRAEQAANFGREIGLQYVHAHIRFVEAMAKLGKSDQTWDGLATINPITIQQVVPNAERRQSNAYFSSSDGKFNTRYEAQERFNELKDGSVPVKGGWRIYSSGPGIFMNQLISNCLGIRLEDQALIIDPVLPDKLDGLVFDYHVNGIPVSFRYDLSGSQKSGILINGKEAAVEVLSNRYRTGGFKLRLDELQAACESDNNETNIIDIRK</sequence>
<reference evidence="7" key="1">
    <citation type="submission" date="2023-07" db="EMBL/GenBank/DDBJ databases">
        <title>Fictibacillus sp. isolated from freshwater pond.</title>
        <authorList>
            <person name="Kirdat K."/>
            <person name="Bhat A."/>
            <person name="Mourya A."/>
            <person name="Yadav A."/>
        </authorList>
    </citation>
    <scope>NUCLEOTIDE SEQUENCE</scope>
    <source>
        <strain evidence="7">NE201</strain>
    </source>
</reference>
<dbReference type="Pfam" id="PF21270">
    <property type="entry name" value="SOGP_4th"/>
    <property type="match status" value="1"/>
</dbReference>
<comment type="caution">
    <text evidence="7">The sequence shown here is derived from an EMBL/GenBank/DDBJ whole genome shotgun (WGS) entry which is preliminary data.</text>
</comment>
<dbReference type="Proteomes" id="UP001172721">
    <property type="component" value="Unassembled WGS sequence"/>
</dbReference>
<dbReference type="InterPro" id="IPR012341">
    <property type="entry name" value="6hp_glycosidase-like_sf"/>
</dbReference>
<dbReference type="Pfam" id="PF21958">
    <property type="entry name" value="SOGP_N"/>
    <property type="match status" value="1"/>
</dbReference>
<feature type="domain" description="SOGP N-terminal" evidence="6">
    <location>
        <begin position="19"/>
        <end position="242"/>
    </location>
</feature>
<protein>
    <submittedName>
        <fullName evidence="7">Cellobiose phosphorylase</fullName>
    </submittedName>
</protein>
<dbReference type="RefSeq" id="WP_301166855.1">
    <property type="nucleotide sequence ID" value="NZ_JAUHTR010000008.1"/>
</dbReference>
<organism evidence="7 8">
    <name type="scientific">Fictibacillus fluitans</name>
    <dbReference type="NCBI Taxonomy" id="3058422"/>
    <lineage>
        <taxon>Bacteria</taxon>
        <taxon>Bacillati</taxon>
        <taxon>Bacillota</taxon>
        <taxon>Bacilli</taxon>
        <taxon>Bacillales</taxon>
        <taxon>Fictibacillaceae</taxon>
        <taxon>Fictibacillus</taxon>
    </lineage>
</organism>
<dbReference type="InterPro" id="IPR052047">
    <property type="entry name" value="GH94_Enzymes"/>
</dbReference>
<keyword evidence="2" id="KW-0808">Transferase</keyword>
<keyword evidence="1" id="KW-0328">Glycosyltransferase</keyword>
<dbReference type="Gene3D" id="1.50.10.10">
    <property type="match status" value="1"/>
</dbReference>
<dbReference type="PANTHER" id="PTHR37469:SF2">
    <property type="entry name" value="CELLOBIONIC ACID PHOSPHORYLASE"/>
    <property type="match status" value="1"/>
</dbReference>